<evidence type="ECO:0000256" key="1">
    <source>
        <dbReference type="SAM" id="Phobius"/>
    </source>
</evidence>
<keyword evidence="1" id="KW-0472">Membrane</keyword>
<protein>
    <recommendedName>
        <fullName evidence="4">Transmembrane protein</fullName>
    </recommendedName>
</protein>
<proteinExistence type="predicted"/>
<evidence type="ECO:0008006" key="4">
    <source>
        <dbReference type="Google" id="ProtNLM"/>
    </source>
</evidence>
<reference evidence="2" key="1">
    <citation type="journal article" date="2014" name="Nucleic Acids Res.">
        <title>The evolutionary dynamics of variant antigen genes in Babesia reveal a history of genomic innovation underlying host-parasite interaction.</title>
        <authorList>
            <person name="Jackson A.P."/>
            <person name="Otto T.D."/>
            <person name="Darby A."/>
            <person name="Ramaprasad A."/>
            <person name="Xia D."/>
            <person name="Echaide I.E."/>
            <person name="Farber M."/>
            <person name="Gahlot S."/>
            <person name="Gamble J."/>
            <person name="Gupta D."/>
            <person name="Gupta Y."/>
            <person name="Jackson L."/>
            <person name="Malandrin L."/>
            <person name="Malas T.B."/>
            <person name="Moussa E."/>
            <person name="Nair M."/>
            <person name="Reid A.J."/>
            <person name="Sanders M."/>
            <person name="Sharma J."/>
            <person name="Tracey A."/>
            <person name="Quail M.A."/>
            <person name="Weir W."/>
            <person name="Wastling J.M."/>
            <person name="Hall N."/>
            <person name="Willadsen P."/>
            <person name="Lingelbach K."/>
            <person name="Shiels B."/>
            <person name="Tait A."/>
            <person name="Berriman M."/>
            <person name="Allred D.R."/>
            <person name="Pain A."/>
        </authorList>
    </citation>
    <scope>NUCLEOTIDE SEQUENCE</scope>
    <source>
        <strain evidence="2">1802A</strain>
    </source>
</reference>
<name>A0AAD9GK56_BABDI</name>
<keyword evidence="3" id="KW-1185">Reference proteome</keyword>
<gene>
    <name evidence="2" type="ORF">X943_004078</name>
</gene>
<comment type="caution">
    <text evidence="2">The sequence shown here is derived from an EMBL/GenBank/DDBJ whole genome shotgun (WGS) entry which is preliminary data.</text>
</comment>
<evidence type="ECO:0000313" key="3">
    <source>
        <dbReference type="Proteomes" id="UP001195914"/>
    </source>
</evidence>
<keyword evidence="1" id="KW-1133">Transmembrane helix</keyword>
<evidence type="ECO:0000313" key="2">
    <source>
        <dbReference type="EMBL" id="KAK1939866.1"/>
    </source>
</evidence>
<keyword evidence="1" id="KW-0812">Transmembrane</keyword>
<organism evidence="2 3">
    <name type="scientific">Babesia divergens</name>
    <dbReference type="NCBI Taxonomy" id="32595"/>
    <lineage>
        <taxon>Eukaryota</taxon>
        <taxon>Sar</taxon>
        <taxon>Alveolata</taxon>
        <taxon>Apicomplexa</taxon>
        <taxon>Aconoidasida</taxon>
        <taxon>Piroplasmida</taxon>
        <taxon>Babesiidae</taxon>
        <taxon>Babesia</taxon>
    </lineage>
</organism>
<dbReference type="AlphaFoldDB" id="A0AAD9GK56"/>
<dbReference type="EMBL" id="JAHBMH010000007">
    <property type="protein sequence ID" value="KAK1939866.1"/>
    <property type="molecule type" value="Genomic_DNA"/>
</dbReference>
<feature type="transmembrane region" description="Helical" evidence="1">
    <location>
        <begin position="21"/>
        <end position="45"/>
    </location>
</feature>
<reference evidence="2" key="2">
    <citation type="submission" date="2021-05" db="EMBL/GenBank/DDBJ databases">
        <authorList>
            <person name="Pain A."/>
        </authorList>
    </citation>
    <scope>NUCLEOTIDE SEQUENCE</scope>
    <source>
        <strain evidence="2">1802A</strain>
    </source>
</reference>
<dbReference type="Proteomes" id="UP001195914">
    <property type="component" value="Unassembled WGS sequence"/>
</dbReference>
<accession>A0AAD9GK56</accession>
<sequence length="97" mass="11175">MFRSLNELKVLRRIKKFDKRSGFYSIGVPTLVVLFSILAAGTFIVDKQLACKFERASSVRQRELTLKEEHDEMLKTLTRVVPPERLNNSVPIPKVDD</sequence>